<feature type="domain" description="AttH" evidence="1">
    <location>
        <begin position="78"/>
        <end position="251"/>
    </location>
</feature>
<evidence type="ECO:0000313" key="2">
    <source>
        <dbReference type="EMBL" id="NMQ19247.1"/>
    </source>
</evidence>
<reference evidence="2 3" key="1">
    <citation type="submission" date="2019-03" db="EMBL/GenBank/DDBJ databases">
        <title>Metabolic reconstructions from genomes of highly enriched 'Candidatus Accumulibacter' and 'Candidatus Competibacter' bioreactor populations.</title>
        <authorList>
            <person name="Annavajhala M.K."/>
            <person name="Welles L."/>
            <person name="Abbas B."/>
            <person name="Sorokin D."/>
            <person name="Park H."/>
            <person name="Van Loosdrecht M."/>
            <person name="Chandran K."/>
        </authorList>
    </citation>
    <scope>NUCLEOTIDE SEQUENCE [LARGE SCALE GENOMIC DNA]</scope>
    <source>
        <strain evidence="2 3">SBR_G</strain>
    </source>
</reference>
<keyword evidence="3" id="KW-1185">Reference proteome</keyword>
<protein>
    <submittedName>
        <fullName evidence="2">Carotenoid 1,2-hydratase</fullName>
    </submittedName>
</protein>
<dbReference type="EMBL" id="SPMZ01000023">
    <property type="protein sequence ID" value="NMQ19247.1"/>
    <property type="molecule type" value="Genomic_DNA"/>
</dbReference>
<evidence type="ECO:0000313" key="3">
    <source>
        <dbReference type="Proteomes" id="UP000760480"/>
    </source>
</evidence>
<gene>
    <name evidence="2" type="ORF">E4P82_08615</name>
</gene>
<dbReference type="RefSeq" id="WP_169248508.1">
    <property type="nucleotide sequence ID" value="NZ_SPMZ01000023.1"/>
</dbReference>
<dbReference type="Pfam" id="PF07143">
    <property type="entry name" value="CrtC"/>
    <property type="match status" value="1"/>
</dbReference>
<comment type="caution">
    <text evidence="2">The sequence shown here is derived from an EMBL/GenBank/DDBJ whole genome shotgun (WGS) entry which is preliminary data.</text>
</comment>
<dbReference type="SUPFAM" id="SSF159245">
    <property type="entry name" value="AttH-like"/>
    <property type="match status" value="1"/>
</dbReference>
<dbReference type="Pfam" id="PF17186">
    <property type="entry name" value="Lipocalin_9"/>
    <property type="match status" value="1"/>
</dbReference>
<dbReference type="Proteomes" id="UP000760480">
    <property type="component" value="Unassembled WGS sequence"/>
</dbReference>
<dbReference type="Gene3D" id="2.40.370.10">
    <property type="entry name" value="AttH-like domain"/>
    <property type="match status" value="2"/>
</dbReference>
<dbReference type="InterPro" id="IPR023374">
    <property type="entry name" value="AttH-like_dom_sf"/>
</dbReference>
<sequence length="392" mass="43698">MNRRFWRVGLAILSAVLVLATTGYYLWPRIPPEGGIINSVGVGSALGGDANAGYQRAYQPRLFVFPADHGPHPAFRNEWWYVTGNLTDATGREFGYQLTLFRIALAPTAPVADSAWRTNQVYMGHFALTDAADDRHRAFERFNRGAMGLAGAQAAPLRVWLEDWELASTGSEPFPLRVRAHQDDIAIDLLLDTAKPLVLQGEQGLSQKSAEPGNASYYYSLTRLPTRGTISLNGQMFTVSGASWLDREWSTSALGPEQSGWDWFALQLDDGRDVMFYRLRRKDGGVDPFSKGMLVEADGSARVLRWNEVDLQPLGAWTSPRTGDRYPAGWRLRVPTEKLDLTVTPKIADQEMRLTVRYWEGAVAVHGHASDRELQGQGYLEMTRFEPPVAVP</sequence>
<evidence type="ECO:0000259" key="1">
    <source>
        <dbReference type="Pfam" id="PF07143"/>
    </source>
</evidence>
<accession>A0ABX1TKP8</accession>
<dbReference type="InterPro" id="IPR010791">
    <property type="entry name" value="AttH_dom"/>
</dbReference>
<proteinExistence type="predicted"/>
<dbReference type="PANTHER" id="PTHR38591">
    <property type="entry name" value="HYDROLASE"/>
    <property type="match status" value="1"/>
</dbReference>
<name>A0ABX1TKP8_9GAMM</name>
<dbReference type="PANTHER" id="PTHR38591:SF1">
    <property type="entry name" value="BLL1000 PROTEIN"/>
    <property type="match status" value="1"/>
</dbReference>
<organism evidence="2 3">
    <name type="scientific">Candidatus Competibacter phosphatis</name>
    <dbReference type="NCBI Taxonomy" id="221280"/>
    <lineage>
        <taxon>Bacteria</taxon>
        <taxon>Pseudomonadati</taxon>
        <taxon>Pseudomonadota</taxon>
        <taxon>Gammaproteobacteria</taxon>
        <taxon>Candidatus Competibacteraceae</taxon>
        <taxon>Candidatus Competibacter</taxon>
    </lineage>
</organism>